<sequence>MNWRQGAGKICKGICYTGICMYFAVVASIVLYYTSIPTLFAATVLLLAVAFWGMIDKLERNTKLIYAEMEKQRILQAIQDDLAWNNISRDIKTVLVDQMYEKPVVTIEGLQFKTWYVNKMRGITIGERVWRI</sequence>
<proteinExistence type="predicted"/>
<keyword evidence="1" id="KW-1133">Transmembrane helix</keyword>
<dbReference type="RefSeq" id="YP_007007921.1">
    <property type="nucleotide sequence ID" value="NC_019529.1"/>
</dbReference>
<reference evidence="2 3" key="1">
    <citation type="journal article" date="2012" name="J. Virol.">
        <title>Complete Genome Sequence of a Novel Marine Siphovirus, pVp-1, Infecting Vibrio parahaemolyticus.</title>
        <authorList>
            <person name="Kim J.H."/>
            <person name="Jun J.W."/>
            <person name="Choresca C.H."/>
            <person name="Shin S.P."/>
            <person name="Han J.E."/>
            <person name="Park S.C."/>
        </authorList>
    </citation>
    <scope>NUCLEOTIDE SEQUENCE [LARGE SCALE GENOMIC DNA]</scope>
</reference>
<evidence type="ECO:0000313" key="2">
    <source>
        <dbReference type="EMBL" id="AFB83955.1"/>
    </source>
</evidence>
<dbReference type="KEGG" id="vg:14013364"/>
<name>H6WXI9_9CAUD</name>
<keyword evidence="1" id="KW-0472">Membrane</keyword>
<keyword evidence="1" id="KW-0812">Transmembrane</keyword>
<dbReference type="Proteomes" id="UP000007520">
    <property type="component" value="Segment"/>
</dbReference>
<feature type="transmembrane region" description="Helical" evidence="1">
    <location>
        <begin position="39"/>
        <end position="55"/>
    </location>
</feature>
<organism evidence="2 3">
    <name type="scientific">Vibrio phage pVp-1</name>
    <dbReference type="NCBI Taxonomy" id="1150989"/>
    <lineage>
        <taxon>Viruses</taxon>
        <taxon>Duplodnaviria</taxon>
        <taxon>Heunggongvirae</taxon>
        <taxon>Uroviricota</taxon>
        <taxon>Caudoviricetes</taxon>
        <taxon>Demerecviridae</taxon>
        <taxon>Ermolyevavirinae</taxon>
        <taxon>Vipunavirus</taxon>
        <taxon>Vipunavirus pVp1</taxon>
    </lineage>
</organism>
<keyword evidence="3" id="KW-1185">Reference proteome</keyword>
<dbReference type="EMBL" id="JQ340389">
    <property type="protein sequence ID" value="AFB83955.1"/>
    <property type="molecule type" value="Genomic_DNA"/>
</dbReference>
<feature type="transmembrane region" description="Helical" evidence="1">
    <location>
        <begin position="14"/>
        <end position="33"/>
    </location>
</feature>
<protein>
    <submittedName>
        <fullName evidence="2">Uncharacterized protein</fullName>
    </submittedName>
</protein>
<accession>H6WXI9</accession>
<gene>
    <name evidence="2" type="ORF">pVp-1_0098</name>
</gene>
<evidence type="ECO:0000256" key="1">
    <source>
        <dbReference type="SAM" id="Phobius"/>
    </source>
</evidence>
<dbReference type="GeneID" id="14013364"/>
<evidence type="ECO:0000313" key="3">
    <source>
        <dbReference type="Proteomes" id="UP000007520"/>
    </source>
</evidence>